<organism evidence="1 2">
    <name type="scientific">Prochlorococcus marinus (strain MIT 9303)</name>
    <dbReference type="NCBI Taxonomy" id="59922"/>
    <lineage>
        <taxon>Bacteria</taxon>
        <taxon>Bacillati</taxon>
        <taxon>Cyanobacteriota</taxon>
        <taxon>Cyanophyceae</taxon>
        <taxon>Synechococcales</taxon>
        <taxon>Prochlorococcaceae</taxon>
        <taxon>Prochlorococcus</taxon>
    </lineage>
</organism>
<name>A2CA29_PROM3</name>
<dbReference type="HOGENOM" id="CLU_180039_0_0_3"/>
<evidence type="ECO:0000313" key="1">
    <source>
        <dbReference type="EMBL" id="ABM78339.1"/>
    </source>
</evidence>
<dbReference type="RefSeq" id="WP_011826228.1">
    <property type="nucleotide sequence ID" value="NC_008820.1"/>
</dbReference>
<gene>
    <name evidence="1" type="ordered locus">P9303_15951</name>
</gene>
<sequence length="98" mass="10920">MSDFPIAFAGCTPVNHLWPQLVERLGMDKSKRAVLQALDLQGMQGHAETLPVLLVETCGVALASTELLRHQTGLACHGERMVLLLNRREEEVQLLQQF</sequence>
<reference evidence="1 2" key="1">
    <citation type="journal article" date="2007" name="PLoS Genet.">
        <title>Patterns and implications of gene gain and loss in the evolution of Prochlorococcus.</title>
        <authorList>
            <person name="Kettler G.C."/>
            <person name="Martiny A.C."/>
            <person name="Huang K."/>
            <person name="Zucker J."/>
            <person name="Coleman M.L."/>
            <person name="Rodrigue S."/>
            <person name="Chen F."/>
            <person name="Lapidus A."/>
            <person name="Ferriera S."/>
            <person name="Johnson J."/>
            <person name="Steglich C."/>
            <person name="Church G.M."/>
            <person name="Richardson P."/>
            <person name="Chisholm S.W."/>
        </authorList>
    </citation>
    <scope>NUCLEOTIDE SEQUENCE [LARGE SCALE GENOMIC DNA]</scope>
    <source>
        <strain evidence="1 2">MIT 9303</strain>
    </source>
</reference>
<dbReference type="KEGG" id="pmf:P9303_15951"/>
<dbReference type="EMBL" id="CP000554">
    <property type="protein sequence ID" value="ABM78339.1"/>
    <property type="molecule type" value="Genomic_DNA"/>
</dbReference>
<dbReference type="Proteomes" id="UP000002274">
    <property type="component" value="Chromosome"/>
</dbReference>
<evidence type="ECO:0000313" key="2">
    <source>
        <dbReference type="Proteomes" id="UP000002274"/>
    </source>
</evidence>
<proteinExistence type="predicted"/>
<protein>
    <submittedName>
        <fullName evidence="1">Uncharacterized protein</fullName>
    </submittedName>
</protein>
<accession>A2CA29</accession>
<dbReference type="AlphaFoldDB" id="A2CA29"/>
<dbReference type="BioCyc" id="PMAR59922:G1G80-1390-MONOMER"/>